<evidence type="ECO:0000256" key="2">
    <source>
        <dbReference type="SAM" id="MobiDB-lite"/>
    </source>
</evidence>
<dbReference type="SUPFAM" id="SSF50891">
    <property type="entry name" value="Cyclophilin-like"/>
    <property type="match status" value="1"/>
</dbReference>
<dbReference type="AlphaFoldDB" id="A0A4C2E529"/>
<gene>
    <name evidence="4" type="primary">CWC27</name>
    <name evidence="4" type="ORF">ZYGM_000594</name>
</gene>
<feature type="compositionally biased region" description="Basic and acidic residues" evidence="2">
    <location>
        <begin position="209"/>
        <end position="218"/>
    </location>
</feature>
<organism evidence="4 5">
    <name type="scientific">Zygosaccharomyces mellis</name>
    <dbReference type="NCBI Taxonomy" id="42258"/>
    <lineage>
        <taxon>Eukaryota</taxon>
        <taxon>Fungi</taxon>
        <taxon>Dikarya</taxon>
        <taxon>Ascomycota</taxon>
        <taxon>Saccharomycotina</taxon>
        <taxon>Saccharomycetes</taxon>
        <taxon>Saccharomycetales</taxon>
        <taxon>Saccharomycetaceae</taxon>
        <taxon>Zygosaccharomyces</taxon>
    </lineage>
</organism>
<evidence type="ECO:0000256" key="1">
    <source>
        <dbReference type="ARBA" id="ARBA00000971"/>
    </source>
</evidence>
<dbReference type="GO" id="GO:0003755">
    <property type="term" value="F:peptidyl-prolyl cis-trans isomerase activity"/>
    <property type="evidence" value="ECO:0007669"/>
    <property type="project" value="UniProtKB-EC"/>
</dbReference>
<evidence type="ECO:0000259" key="3">
    <source>
        <dbReference type="Pfam" id="PF00160"/>
    </source>
</evidence>
<name>A0A4C2E529_9SACH</name>
<feature type="domain" description="PPIase cyclophilin-type" evidence="3">
    <location>
        <begin position="13"/>
        <end position="144"/>
    </location>
</feature>
<dbReference type="EMBL" id="BIMX01000007">
    <property type="protein sequence ID" value="GCE98853.1"/>
    <property type="molecule type" value="Genomic_DNA"/>
</dbReference>
<dbReference type="Pfam" id="PF00160">
    <property type="entry name" value="Pro_isomerase"/>
    <property type="match status" value="1"/>
</dbReference>
<comment type="caution">
    <text evidence="4">The sequence shown here is derived from an EMBL/GenBank/DDBJ whole genome shotgun (WGS) entry which is preliminary data.</text>
</comment>
<evidence type="ECO:0000313" key="5">
    <source>
        <dbReference type="Proteomes" id="UP000301737"/>
    </source>
</evidence>
<dbReference type="Gene3D" id="2.40.100.10">
    <property type="entry name" value="Cyclophilin-like"/>
    <property type="match status" value="1"/>
</dbReference>
<reference evidence="4 5" key="1">
    <citation type="submission" date="2019-01" db="EMBL/GenBank/DDBJ databases">
        <title>Draft Genome Sequencing of Zygosaccharomyces mellis Ca-7.</title>
        <authorList>
            <person name="Shiwa Y."/>
            <person name="Kanesaki Y."/>
            <person name="Ishige T."/>
            <person name="Mura K."/>
            <person name="Hori T."/>
            <person name="Tamura T."/>
        </authorList>
    </citation>
    <scope>NUCLEOTIDE SEQUENCE [LARGE SCALE GENOMIC DNA]</scope>
    <source>
        <strain evidence="4 5">Ca-7</strain>
    </source>
</reference>
<keyword evidence="5" id="KW-1185">Reference proteome</keyword>
<dbReference type="InterPro" id="IPR002130">
    <property type="entry name" value="Cyclophilin-type_PPIase_dom"/>
</dbReference>
<dbReference type="Proteomes" id="UP000301737">
    <property type="component" value="Unassembled WGS sequence"/>
</dbReference>
<proteinExistence type="predicted"/>
<sequence>MSTEPSTSSKCIINTSKGRIDVELWARELPNTTKLFLQSCQGQKLQRFDEVRSNGIVTIVGGSPEEKLEVEHHARIRSCRRGSVGYDRNINRWFLASQECSVDDKSWTLIGKIVGESNYVLRRMVDESQLDDSRKFVYPPIVNKTEVTVPYFNLGPLPQARRELSKEGKPKSPKRSNTKVQLSYEEVEEEDGDHEMVPLKRIKPPPGVADKDRIDHSTRTQALIEEEPVDEISLREKETLNLLSQFQQRQKGRDNILNRRK</sequence>
<keyword evidence="4" id="KW-0413">Isomerase</keyword>
<dbReference type="OrthoDB" id="442970at2759"/>
<accession>A0A4C2E529</accession>
<feature type="region of interest" description="Disordered" evidence="2">
    <location>
        <begin position="162"/>
        <end position="225"/>
    </location>
</feature>
<protein>
    <submittedName>
        <fullName evidence="4">Peptidyl-prolyl isomerase cwc27</fullName>
    </submittedName>
</protein>
<comment type="catalytic activity">
    <reaction evidence="1">
        <text>[protein]-peptidylproline (omega=180) = [protein]-peptidylproline (omega=0)</text>
        <dbReference type="Rhea" id="RHEA:16237"/>
        <dbReference type="Rhea" id="RHEA-COMP:10747"/>
        <dbReference type="Rhea" id="RHEA-COMP:10748"/>
        <dbReference type="ChEBI" id="CHEBI:83833"/>
        <dbReference type="ChEBI" id="CHEBI:83834"/>
        <dbReference type="EC" id="5.2.1.8"/>
    </reaction>
</comment>
<evidence type="ECO:0000313" key="4">
    <source>
        <dbReference type="EMBL" id="GCE98853.1"/>
    </source>
</evidence>
<dbReference type="InterPro" id="IPR029000">
    <property type="entry name" value="Cyclophilin-like_dom_sf"/>
</dbReference>